<dbReference type="Gene3D" id="3.30.1460.10">
    <property type="match status" value="1"/>
</dbReference>
<dbReference type="AlphaFoldDB" id="A0A3L9Y5I6"/>
<dbReference type="Proteomes" id="UP000281343">
    <property type="component" value="Unassembled WGS sequence"/>
</dbReference>
<sequence length="173" mass="18467">MPIHAFFLAAVLAATPLAAQQADPPMTPERVAAILLALDPDAAASGQGVELTIEDIPVLVVMDQAANRMRAMVPVASADALSEAELTRVMQANFDTALDARYAIGQGRLWAVYVHPLAELHGAQLIEGIAQTVNLARSYGTLYTSGSRIFGRGDSPGIYRDLLEDLMQRGQPL</sequence>
<evidence type="ECO:0000313" key="2">
    <source>
        <dbReference type="EMBL" id="RMA43981.1"/>
    </source>
</evidence>
<dbReference type="RefSeq" id="WP_121896571.1">
    <property type="nucleotide sequence ID" value="NZ_RCNT01000001.1"/>
</dbReference>
<feature type="chain" id="PRO_5017928289" evidence="1">
    <location>
        <begin position="22"/>
        <end position="173"/>
    </location>
</feature>
<accession>A0A3L9Y5I6</accession>
<dbReference type="OrthoDB" id="571431at2"/>
<keyword evidence="1" id="KW-0732">Signal</keyword>
<organism evidence="2 3">
    <name type="scientific">Rhodophyticola porphyridii</name>
    <dbReference type="NCBI Taxonomy" id="1852017"/>
    <lineage>
        <taxon>Bacteria</taxon>
        <taxon>Pseudomonadati</taxon>
        <taxon>Pseudomonadota</taxon>
        <taxon>Alphaproteobacteria</taxon>
        <taxon>Rhodobacterales</taxon>
        <taxon>Roseobacteraceae</taxon>
        <taxon>Rhodophyticola</taxon>
    </lineage>
</organism>
<protein>
    <submittedName>
        <fullName evidence="2">Uncharacterized protein</fullName>
    </submittedName>
</protein>
<reference evidence="2 3" key="1">
    <citation type="submission" date="2018-10" db="EMBL/GenBank/DDBJ databases">
        <authorList>
            <person name="Jung H.S."/>
            <person name="Jeon C.O."/>
        </authorList>
    </citation>
    <scope>NUCLEOTIDE SEQUENCE [LARGE SCALE GENOMIC DNA]</scope>
    <source>
        <strain evidence="2 3">MA-7-27</strain>
    </source>
</reference>
<name>A0A3L9Y5I6_9RHOB</name>
<evidence type="ECO:0000313" key="3">
    <source>
        <dbReference type="Proteomes" id="UP000281343"/>
    </source>
</evidence>
<comment type="caution">
    <text evidence="2">The sequence shown here is derived from an EMBL/GenBank/DDBJ whole genome shotgun (WGS) entry which is preliminary data.</text>
</comment>
<gene>
    <name evidence="2" type="ORF">D9R08_03455</name>
</gene>
<evidence type="ECO:0000256" key="1">
    <source>
        <dbReference type="SAM" id="SignalP"/>
    </source>
</evidence>
<dbReference type="CDD" id="cd16364">
    <property type="entry name" value="T3SC_I-like"/>
    <property type="match status" value="1"/>
</dbReference>
<dbReference type="SUPFAM" id="SSF69635">
    <property type="entry name" value="Type III secretory system chaperone-like"/>
    <property type="match status" value="1"/>
</dbReference>
<dbReference type="EMBL" id="RCNT01000001">
    <property type="protein sequence ID" value="RMA43981.1"/>
    <property type="molecule type" value="Genomic_DNA"/>
</dbReference>
<proteinExistence type="predicted"/>
<keyword evidence="3" id="KW-1185">Reference proteome</keyword>
<feature type="signal peptide" evidence="1">
    <location>
        <begin position="1"/>
        <end position="21"/>
    </location>
</feature>